<evidence type="ECO:0000313" key="3">
    <source>
        <dbReference type="Proteomes" id="UP000663873"/>
    </source>
</evidence>
<dbReference type="PROSITE" id="PS00022">
    <property type="entry name" value="EGF_1"/>
    <property type="match status" value="1"/>
</dbReference>
<protein>
    <recommendedName>
        <fullName evidence="1">EGF-like domain-containing protein</fullName>
    </recommendedName>
</protein>
<name>A0A821MMT8_9BILA</name>
<dbReference type="AlphaFoldDB" id="A0A821MMT8"/>
<keyword evidence="3" id="KW-1185">Reference proteome</keyword>
<feature type="non-terminal residue" evidence="2">
    <location>
        <position position="1"/>
    </location>
</feature>
<reference evidence="2" key="1">
    <citation type="submission" date="2021-02" db="EMBL/GenBank/DDBJ databases">
        <authorList>
            <person name="Nowell W R."/>
        </authorList>
    </citation>
    <scope>NUCLEOTIDE SEQUENCE</scope>
</reference>
<sequence>LRIPVDDKTTCSCPDKFHGDECELNETRIDLLMEMPAMKDSLLIHFIRVNSHMPALQYIPSEQWGPHERVTTFKRIPFDSDVVTIYWPNPFHLIFVENDDQMYLVLIQLKYTTSTHLFTKLEQKQRCPPIQELLNNAIVKYPYLRRVKYYHIPCQEQSNLECFYDTDQFICLCTHDGRANCFSFDHHMQYNCGQLSFCENGGRCFQNRATCPAAAI</sequence>
<dbReference type="Proteomes" id="UP000663873">
    <property type="component" value="Unassembled WGS sequence"/>
</dbReference>
<dbReference type="InterPro" id="IPR000742">
    <property type="entry name" value="EGF"/>
</dbReference>
<feature type="domain" description="EGF-like" evidence="1">
    <location>
        <begin position="11"/>
        <end position="22"/>
    </location>
</feature>
<feature type="non-terminal residue" evidence="2">
    <location>
        <position position="216"/>
    </location>
</feature>
<dbReference type="EMBL" id="CAJOBP010043148">
    <property type="protein sequence ID" value="CAF4771416.1"/>
    <property type="molecule type" value="Genomic_DNA"/>
</dbReference>
<proteinExistence type="predicted"/>
<organism evidence="2 3">
    <name type="scientific">Rotaria socialis</name>
    <dbReference type="NCBI Taxonomy" id="392032"/>
    <lineage>
        <taxon>Eukaryota</taxon>
        <taxon>Metazoa</taxon>
        <taxon>Spiralia</taxon>
        <taxon>Gnathifera</taxon>
        <taxon>Rotifera</taxon>
        <taxon>Eurotatoria</taxon>
        <taxon>Bdelloidea</taxon>
        <taxon>Philodinida</taxon>
        <taxon>Philodinidae</taxon>
        <taxon>Rotaria</taxon>
    </lineage>
</organism>
<comment type="caution">
    <text evidence="2">The sequence shown here is derived from an EMBL/GenBank/DDBJ whole genome shotgun (WGS) entry which is preliminary data.</text>
</comment>
<gene>
    <name evidence="2" type="ORF">UJA718_LOCUS39927</name>
</gene>
<accession>A0A821MMT8</accession>
<evidence type="ECO:0000259" key="1">
    <source>
        <dbReference type="PROSITE" id="PS00022"/>
    </source>
</evidence>
<evidence type="ECO:0000313" key="2">
    <source>
        <dbReference type="EMBL" id="CAF4771416.1"/>
    </source>
</evidence>